<dbReference type="Gramene" id="RZC82249">
    <property type="protein sequence ID" value="RZC82249"/>
    <property type="gene ID" value="C5167_045031"/>
</dbReference>
<dbReference type="EMBL" id="CM010725">
    <property type="protein sequence ID" value="RZC82249.1"/>
    <property type="molecule type" value="Genomic_DNA"/>
</dbReference>
<keyword evidence="2" id="KW-0732">Signal</keyword>
<comment type="similarity">
    <text evidence="1">Belongs to the peptidase A1 family.</text>
</comment>
<accession>A0A4Y7LDH9</accession>
<organism evidence="4 5">
    <name type="scientific">Papaver somniferum</name>
    <name type="common">Opium poppy</name>
    <dbReference type="NCBI Taxonomy" id="3469"/>
    <lineage>
        <taxon>Eukaryota</taxon>
        <taxon>Viridiplantae</taxon>
        <taxon>Streptophyta</taxon>
        <taxon>Embryophyta</taxon>
        <taxon>Tracheophyta</taxon>
        <taxon>Spermatophyta</taxon>
        <taxon>Magnoliopsida</taxon>
        <taxon>Ranunculales</taxon>
        <taxon>Papaveraceae</taxon>
        <taxon>Papaveroideae</taxon>
        <taxon>Papaver</taxon>
    </lineage>
</organism>
<evidence type="ECO:0000259" key="3">
    <source>
        <dbReference type="PROSITE" id="PS51767"/>
    </source>
</evidence>
<keyword evidence="5" id="KW-1185">Reference proteome</keyword>
<dbReference type="AlphaFoldDB" id="A0A4Y7LDH9"/>
<feature type="domain" description="Peptidase A1" evidence="3">
    <location>
        <begin position="52"/>
        <end position="81"/>
    </location>
</feature>
<protein>
    <recommendedName>
        <fullName evidence="3">Peptidase A1 domain-containing protein</fullName>
    </recommendedName>
</protein>
<reference evidence="4 5" key="1">
    <citation type="journal article" date="2018" name="Science">
        <title>The opium poppy genome and morphinan production.</title>
        <authorList>
            <person name="Guo L."/>
            <person name="Winzer T."/>
            <person name="Yang X."/>
            <person name="Li Y."/>
            <person name="Ning Z."/>
            <person name="He Z."/>
            <person name="Teodor R."/>
            <person name="Lu Y."/>
            <person name="Bowser T.A."/>
            <person name="Graham I.A."/>
            <person name="Ye K."/>
        </authorList>
    </citation>
    <scope>NUCLEOTIDE SEQUENCE [LARGE SCALE GENOMIC DNA]</scope>
    <source>
        <strain evidence="5">cv. HN1</strain>
        <tissue evidence="4">Leaves</tissue>
    </source>
</reference>
<evidence type="ECO:0000313" key="5">
    <source>
        <dbReference type="Proteomes" id="UP000316621"/>
    </source>
</evidence>
<evidence type="ECO:0000256" key="2">
    <source>
        <dbReference type="SAM" id="SignalP"/>
    </source>
</evidence>
<dbReference type="InterPro" id="IPR021109">
    <property type="entry name" value="Peptidase_aspartic_dom_sf"/>
</dbReference>
<dbReference type="SUPFAM" id="SSF50630">
    <property type="entry name" value="Acid proteases"/>
    <property type="match status" value="1"/>
</dbReference>
<dbReference type="Proteomes" id="UP000316621">
    <property type="component" value="Chromosome 11"/>
</dbReference>
<gene>
    <name evidence="4" type="ORF">C5167_045031</name>
</gene>
<evidence type="ECO:0000256" key="1">
    <source>
        <dbReference type="ARBA" id="ARBA00007447"/>
    </source>
</evidence>
<evidence type="ECO:0000313" key="4">
    <source>
        <dbReference type="EMBL" id="RZC82249.1"/>
    </source>
</evidence>
<dbReference type="PROSITE" id="PS51767">
    <property type="entry name" value="PEPTIDASE_A1"/>
    <property type="match status" value="1"/>
</dbReference>
<name>A0A4Y7LDH9_PAPSO</name>
<dbReference type="InterPro" id="IPR032861">
    <property type="entry name" value="TAXi_N"/>
</dbReference>
<feature type="chain" id="PRO_5021395721" description="Peptidase A1 domain-containing protein" evidence="2">
    <location>
        <begin position="22"/>
        <end position="81"/>
    </location>
</feature>
<sequence>MGIHGLIFFCVSLFSGVFVNGEGGLSFKVMHKFGGEANRSLKDGKATGTRLYYTKLAIGSPPKDYLLEVDTGSDVSWVNCA</sequence>
<proteinExistence type="inferred from homology"/>
<feature type="signal peptide" evidence="2">
    <location>
        <begin position="1"/>
        <end position="21"/>
    </location>
</feature>
<dbReference type="InterPro" id="IPR033121">
    <property type="entry name" value="PEPTIDASE_A1"/>
</dbReference>
<dbReference type="Pfam" id="PF14543">
    <property type="entry name" value="TAXi_N"/>
    <property type="match status" value="1"/>
</dbReference>
<dbReference type="Gene3D" id="2.40.70.10">
    <property type="entry name" value="Acid Proteases"/>
    <property type="match status" value="1"/>
</dbReference>